<gene>
    <name evidence="1" type="ORF">BV22DRAFT_867150</name>
</gene>
<accession>A0ACB8B263</accession>
<reference evidence="1" key="1">
    <citation type="journal article" date="2021" name="New Phytol.">
        <title>Evolutionary innovations through gain and loss of genes in the ectomycorrhizal Boletales.</title>
        <authorList>
            <person name="Wu G."/>
            <person name="Miyauchi S."/>
            <person name="Morin E."/>
            <person name="Kuo A."/>
            <person name="Drula E."/>
            <person name="Varga T."/>
            <person name="Kohler A."/>
            <person name="Feng B."/>
            <person name="Cao Y."/>
            <person name="Lipzen A."/>
            <person name="Daum C."/>
            <person name="Hundley H."/>
            <person name="Pangilinan J."/>
            <person name="Johnson J."/>
            <person name="Barry K."/>
            <person name="LaButti K."/>
            <person name="Ng V."/>
            <person name="Ahrendt S."/>
            <person name="Min B."/>
            <person name="Choi I.G."/>
            <person name="Park H."/>
            <person name="Plett J.M."/>
            <person name="Magnuson J."/>
            <person name="Spatafora J.W."/>
            <person name="Nagy L.G."/>
            <person name="Henrissat B."/>
            <person name="Grigoriev I.V."/>
            <person name="Yang Z.L."/>
            <person name="Xu J."/>
            <person name="Martin F.M."/>
        </authorList>
    </citation>
    <scope>NUCLEOTIDE SEQUENCE</scope>
    <source>
        <strain evidence="1">KUC20120723A-06</strain>
    </source>
</reference>
<dbReference type="Proteomes" id="UP000790709">
    <property type="component" value="Unassembled WGS sequence"/>
</dbReference>
<comment type="caution">
    <text evidence="1">The sequence shown here is derived from an EMBL/GenBank/DDBJ whole genome shotgun (WGS) entry which is preliminary data.</text>
</comment>
<keyword evidence="2" id="KW-1185">Reference proteome</keyword>
<organism evidence="1 2">
    <name type="scientific">Leucogyrophana mollusca</name>
    <dbReference type="NCBI Taxonomy" id="85980"/>
    <lineage>
        <taxon>Eukaryota</taxon>
        <taxon>Fungi</taxon>
        <taxon>Dikarya</taxon>
        <taxon>Basidiomycota</taxon>
        <taxon>Agaricomycotina</taxon>
        <taxon>Agaricomycetes</taxon>
        <taxon>Agaricomycetidae</taxon>
        <taxon>Boletales</taxon>
        <taxon>Boletales incertae sedis</taxon>
        <taxon>Leucogyrophana</taxon>
    </lineage>
</organism>
<name>A0ACB8B263_9AGAM</name>
<evidence type="ECO:0000313" key="2">
    <source>
        <dbReference type="Proteomes" id="UP000790709"/>
    </source>
</evidence>
<dbReference type="EMBL" id="MU266670">
    <property type="protein sequence ID" value="KAH7919339.1"/>
    <property type="molecule type" value="Genomic_DNA"/>
</dbReference>
<evidence type="ECO:0000313" key="1">
    <source>
        <dbReference type="EMBL" id="KAH7919339.1"/>
    </source>
</evidence>
<protein>
    <submittedName>
        <fullName evidence="1">Uncharacterized protein</fullName>
    </submittedName>
</protein>
<proteinExistence type="predicted"/>
<sequence length="67" mass="7467">MCFPILKMTYLTTRISHITSPSRTTPSVNHPNLRCYRDALPHALVGDPARRQEGCRDAGEGRSRGSN</sequence>